<name>A0A2N9EXH3_FAGSY</name>
<proteinExistence type="predicted"/>
<dbReference type="SUPFAM" id="SSF117281">
    <property type="entry name" value="Kelch motif"/>
    <property type="match status" value="1"/>
</dbReference>
<dbReference type="EMBL" id="OIVN01000394">
    <property type="protein sequence ID" value="SPC79535.1"/>
    <property type="molecule type" value="Genomic_DNA"/>
</dbReference>
<dbReference type="Pfam" id="PF07893">
    <property type="entry name" value="DUF1668"/>
    <property type="match status" value="1"/>
</dbReference>
<protein>
    <submittedName>
        <fullName evidence="1">Uncharacterized protein</fullName>
    </submittedName>
</protein>
<reference evidence="1" key="1">
    <citation type="submission" date="2018-02" db="EMBL/GenBank/DDBJ databases">
        <authorList>
            <person name="Cohen D.B."/>
            <person name="Kent A.D."/>
        </authorList>
    </citation>
    <scope>NUCLEOTIDE SEQUENCE</scope>
</reference>
<organism evidence="1">
    <name type="scientific">Fagus sylvatica</name>
    <name type="common">Beechnut</name>
    <dbReference type="NCBI Taxonomy" id="28930"/>
    <lineage>
        <taxon>Eukaryota</taxon>
        <taxon>Viridiplantae</taxon>
        <taxon>Streptophyta</taxon>
        <taxon>Embryophyta</taxon>
        <taxon>Tracheophyta</taxon>
        <taxon>Spermatophyta</taxon>
        <taxon>Magnoliopsida</taxon>
        <taxon>eudicotyledons</taxon>
        <taxon>Gunneridae</taxon>
        <taxon>Pentapetalae</taxon>
        <taxon>rosids</taxon>
        <taxon>fabids</taxon>
        <taxon>Fagales</taxon>
        <taxon>Fagaceae</taxon>
        <taxon>Fagus</taxon>
    </lineage>
</organism>
<evidence type="ECO:0000313" key="1">
    <source>
        <dbReference type="EMBL" id="SPC79535.1"/>
    </source>
</evidence>
<dbReference type="Gene3D" id="2.120.10.80">
    <property type="entry name" value="Kelch-type beta propeller"/>
    <property type="match status" value="1"/>
</dbReference>
<gene>
    <name evidence="1" type="ORF">FSB_LOCUS7417</name>
</gene>
<dbReference type="InterPro" id="IPR012871">
    <property type="entry name" value="DUF1668_ORYSA"/>
</dbReference>
<sequence>MESLLPSRNTGSGTLYMLLNFKPDLYQALYAVDIPNIDSDTAPHQVEARILSMNSPILEFPNDRYAFPLDFVQLRSKFYFLGGLLHLVFKDVDGNCTGSSSSAPKNLYVFDPFAYASAPSSTSTSSFLTDGTPMNAKKYSPMVFVAHDKMYVLSTVSLIPAKAAEEICFEVYDPDTEIWTVLPNPPCHEGWKWFSSAVVNTKVILATSEGLVFCFDICNNQWVKSCDNMSYPLWGRAVVIDDIIYGCRPGNPAITLTSMLPNVGNCDGLQPFYKHRANLQQDVSDLCSFSPAEVDLSLPHLVHLGNKRFCHVLAGNPIYPIGCFGGDDAIRYRHYVSFGIFKIRGDTFIDEHNTTLFSADFQHSRHFVINCRSRSIEIKIVNCIFLHSGEFNVGLFATEDSQTKKRNPIGKVTLEDQQ</sequence>
<accession>A0A2N9EXH3</accession>
<dbReference type="AlphaFoldDB" id="A0A2N9EXH3"/>
<dbReference type="InterPro" id="IPR015915">
    <property type="entry name" value="Kelch-typ_b-propeller"/>
</dbReference>